<evidence type="ECO:0000259" key="6">
    <source>
        <dbReference type="PROSITE" id="PS51918"/>
    </source>
</evidence>
<sequence>MKYSLRHAKQQNIANETYGYVGDLGFKASVPATPILVRSRRLHAERNRRRTPPPHPVGPPGPGVPHHFVVKVHSRCNLACHYCYVYRSPDTSWRTRPRALSSPVTHHLSRRLVEHGERHRLSDIAVTLHGGEPLLVGHRRLDAIAGTLRRAFHRSPTALHLSVQTNGVLLDTAFLEILARHRVAVGVSLDGDAEAHDRYRRHASGRGSHRQVGEALALLNRPRFRGLYGGLLCRVDLANDPVRTYEALRAHAPPMVDFLLPHATWDRPPPGTSPARAPYADWLIEAFDHWHARAQRPRVRTFDSLVRLVQGEASLTEDLGEPPSPVLVVETDGAIELHDSLKIAYEGAGATGLNVSEHGFDRVRPTGDSPCSTCVDCPLFGVCGGGMRAHRHRADSGFANPSVYCRDLQKLIRHVDRRVGSNSTPARPTEH</sequence>
<keyword evidence="1" id="KW-0949">S-adenosyl-L-methionine</keyword>
<dbReference type="NCBIfam" id="TIGR04269">
    <property type="entry name" value="SAM_SPASM_FxsB"/>
    <property type="match status" value="1"/>
</dbReference>
<keyword evidence="8" id="KW-1185">Reference proteome</keyword>
<evidence type="ECO:0000256" key="1">
    <source>
        <dbReference type="ARBA" id="ARBA00022691"/>
    </source>
</evidence>
<dbReference type="SFLD" id="SFLDS00029">
    <property type="entry name" value="Radical_SAM"/>
    <property type="match status" value="1"/>
</dbReference>
<evidence type="ECO:0000313" key="8">
    <source>
        <dbReference type="Proteomes" id="UP000184452"/>
    </source>
</evidence>
<accession>A0A1M6CH57</accession>
<dbReference type="InterPro" id="IPR007197">
    <property type="entry name" value="rSAM"/>
</dbReference>
<dbReference type="InterPro" id="IPR023867">
    <property type="entry name" value="Sulphatase_maturase_rSAM"/>
</dbReference>
<dbReference type="InterPro" id="IPR026335">
    <property type="entry name" value="rSAM_SPASM_FxsB"/>
</dbReference>
<dbReference type="InterPro" id="IPR013785">
    <property type="entry name" value="Aldolase_TIM"/>
</dbReference>
<keyword evidence="2" id="KW-0479">Metal-binding</keyword>
<dbReference type="Pfam" id="PF04055">
    <property type="entry name" value="Radical_SAM"/>
    <property type="match status" value="1"/>
</dbReference>
<keyword evidence="4" id="KW-0411">Iron-sulfur</keyword>
<feature type="compositionally biased region" description="Pro residues" evidence="5">
    <location>
        <begin position="53"/>
        <end position="63"/>
    </location>
</feature>
<name>A0A1M6CH57_9ACTN</name>
<dbReference type="GO" id="GO:0051536">
    <property type="term" value="F:iron-sulfur cluster binding"/>
    <property type="evidence" value="ECO:0007669"/>
    <property type="project" value="UniProtKB-KW"/>
</dbReference>
<evidence type="ECO:0000313" key="7">
    <source>
        <dbReference type="EMBL" id="SHI60370.1"/>
    </source>
</evidence>
<dbReference type="EMBL" id="FQZK01000001">
    <property type="protein sequence ID" value="SHI60370.1"/>
    <property type="molecule type" value="Genomic_DNA"/>
</dbReference>
<feature type="region of interest" description="Disordered" evidence="5">
    <location>
        <begin position="40"/>
        <end position="63"/>
    </location>
</feature>
<dbReference type="OrthoDB" id="9782387at2"/>
<evidence type="ECO:0000256" key="4">
    <source>
        <dbReference type="ARBA" id="ARBA00023014"/>
    </source>
</evidence>
<evidence type="ECO:0000256" key="3">
    <source>
        <dbReference type="ARBA" id="ARBA00023004"/>
    </source>
</evidence>
<dbReference type="SFLD" id="SFLDG01386">
    <property type="entry name" value="main_SPASM_domain-containing"/>
    <property type="match status" value="1"/>
</dbReference>
<dbReference type="GO" id="GO:0016491">
    <property type="term" value="F:oxidoreductase activity"/>
    <property type="evidence" value="ECO:0007669"/>
    <property type="project" value="InterPro"/>
</dbReference>
<dbReference type="GO" id="GO:0046872">
    <property type="term" value="F:metal ion binding"/>
    <property type="evidence" value="ECO:0007669"/>
    <property type="project" value="UniProtKB-KW"/>
</dbReference>
<evidence type="ECO:0000256" key="5">
    <source>
        <dbReference type="SAM" id="MobiDB-lite"/>
    </source>
</evidence>
<protein>
    <recommendedName>
        <fullName evidence="6">Radical SAM core domain-containing protein</fullName>
    </recommendedName>
</protein>
<dbReference type="InterPro" id="IPR058240">
    <property type="entry name" value="rSAM_sf"/>
</dbReference>
<dbReference type="PROSITE" id="PS51918">
    <property type="entry name" value="RADICAL_SAM"/>
    <property type="match status" value="1"/>
</dbReference>
<dbReference type="SFLD" id="SFLDG01072">
    <property type="entry name" value="dehydrogenase_like"/>
    <property type="match status" value="1"/>
</dbReference>
<gene>
    <name evidence="7" type="ORF">SAMN05421803_101706</name>
</gene>
<feature type="compositionally biased region" description="Basic residues" evidence="5">
    <location>
        <begin position="40"/>
        <end position="52"/>
    </location>
</feature>
<dbReference type="Gene3D" id="3.20.20.70">
    <property type="entry name" value="Aldolase class I"/>
    <property type="match status" value="1"/>
</dbReference>
<feature type="domain" description="Radical SAM core" evidence="6">
    <location>
        <begin position="62"/>
        <end position="298"/>
    </location>
</feature>
<dbReference type="PANTHER" id="PTHR43273:SF8">
    <property type="entry name" value="RADICAL SAM DOMAIN PROTEIN"/>
    <property type="match status" value="1"/>
</dbReference>
<keyword evidence="3" id="KW-0408">Iron</keyword>
<organism evidence="7 8">
    <name type="scientific">Nocardiopsis flavescens</name>
    <dbReference type="NCBI Taxonomy" id="758803"/>
    <lineage>
        <taxon>Bacteria</taxon>
        <taxon>Bacillati</taxon>
        <taxon>Actinomycetota</taxon>
        <taxon>Actinomycetes</taxon>
        <taxon>Streptosporangiales</taxon>
        <taxon>Nocardiopsidaceae</taxon>
        <taxon>Nocardiopsis</taxon>
    </lineage>
</organism>
<evidence type="ECO:0000256" key="2">
    <source>
        <dbReference type="ARBA" id="ARBA00022723"/>
    </source>
</evidence>
<dbReference type="AlphaFoldDB" id="A0A1M6CH57"/>
<dbReference type="CDD" id="cd01335">
    <property type="entry name" value="Radical_SAM"/>
    <property type="match status" value="1"/>
</dbReference>
<dbReference type="SUPFAM" id="SSF102114">
    <property type="entry name" value="Radical SAM enzymes"/>
    <property type="match status" value="1"/>
</dbReference>
<dbReference type="Proteomes" id="UP000184452">
    <property type="component" value="Unassembled WGS sequence"/>
</dbReference>
<reference evidence="7 8" key="1">
    <citation type="submission" date="2016-11" db="EMBL/GenBank/DDBJ databases">
        <authorList>
            <person name="Jaros S."/>
            <person name="Januszkiewicz K."/>
            <person name="Wedrychowicz H."/>
        </authorList>
    </citation>
    <scope>NUCLEOTIDE SEQUENCE [LARGE SCALE GENOMIC DNA]</scope>
    <source>
        <strain evidence="7 8">CGMCC 4.5723</strain>
    </source>
</reference>
<dbReference type="SFLD" id="SFLDG01067">
    <property type="entry name" value="SPASM/twitch_domain_containing"/>
    <property type="match status" value="1"/>
</dbReference>
<dbReference type="STRING" id="758803.SAMN05421803_101706"/>
<dbReference type="PANTHER" id="PTHR43273">
    <property type="entry name" value="ANAEROBIC SULFATASE-MATURATING ENZYME HOMOLOG ASLB-RELATED"/>
    <property type="match status" value="1"/>
</dbReference>
<proteinExistence type="predicted"/>